<dbReference type="PaxDb" id="515619-EUBREC_0370"/>
<proteinExistence type="predicted"/>
<dbReference type="EMBL" id="CP001107">
    <property type="protein sequence ID" value="ACR74161.1"/>
    <property type="molecule type" value="Genomic_DNA"/>
</dbReference>
<name>C4ZB86_AGARV</name>
<protein>
    <submittedName>
        <fullName evidence="1">Uncharacterized protein</fullName>
    </submittedName>
</protein>
<accession>C4ZB86</accession>
<dbReference type="Proteomes" id="UP000001477">
    <property type="component" value="Chromosome"/>
</dbReference>
<dbReference type="AlphaFoldDB" id="C4ZB86"/>
<evidence type="ECO:0000313" key="2">
    <source>
        <dbReference type="Proteomes" id="UP000001477"/>
    </source>
</evidence>
<organism evidence="1 2">
    <name type="scientific">Agathobacter rectalis (strain ATCC 33656 / DSM 3377 / JCM 17463 / KCTC 5835 / VPI 0990)</name>
    <name type="common">Eubacterium rectale</name>
    <dbReference type="NCBI Taxonomy" id="515619"/>
    <lineage>
        <taxon>Bacteria</taxon>
        <taxon>Bacillati</taxon>
        <taxon>Bacillota</taxon>
        <taxon>Clostridia</taxon>
        <taxon>Lachnospirales</taxon>
        <taxon>Lachnospiraceae</taxon>
        <taxon>Agathobacter</taxon>
    </lineage>
</organism>
<dbReference type="HOGENOM" id="CLU_3251695_0_0_9"/>
<dbReference type="STRING" id="515619.EUBREC_0370"/>
<reference evidence="1 2" key="1">
    <citation type="journal article" date="2009" name="Proc. Natl. Acad. Sci. U.S.A.">
        <title>Characterizing a model human gut microbiota composed of members of its two dominant bacterial phyla.</title>
        <authorList>
            <person name="Mahowald M.A."/>
            <person name="Rey F.E."/>
            <person name="Seedorf H."/>
            <person name="Turnbaugh P.J."/>
            <person name="Fulton R.S."/>
            <person name="Wollam A."/>
            <person name="Shah N."/>
            <person name="Wang C."/>
            <person name="Magrini V."/>
            <person name="Wilson R.K."/>
            <person name="Cantarel B.L."/>
            <person name="Coutinho P.M."/>
            <person name="Henrissat B."/>
            <person name="Crock L.W."/>
            <person name="Russell A."/>
            <person name="Verberkmoes N.C."/>
            <person name="Hettich R.L."/>
            <person name="Gordon J.I."/>
        </authorList>
    </citation>
    <scope>NUCLEOTIDE SEQUENCE [LARGE SCALE GENOMIC DNA]</scope>
    <source>
        <strain evidence="2">ATCC 33656 / DSM 3377 / JCM 17463 / KCTC 5835 / LMG 30912 / VPI 0990</strain>
    </source>
</reference>
<dbReference type="KEGG" id="ere:EUBREC_0370"/>
<evidence type="ECO:0000313" key="1">
    <source>
        <dbReference type="EMBL" id="ACR74161.1"/>
    </source>
</evidence>
<gene>
    <name evidence="1" type="ordered locus">EUBREC_0370</name>
</gene>
<sequence>MKNSDKCTIFSYVSVRFIKINCCRTYKKVQTAALFKRICNKF</sequence>